<dbReference type="AlphaFoldDB" id="A0A8J3E4C8"/>
<dbReference type="EMBL" id="BMJQ01000004">
    <property type="protein sequence ID" value="GGF13440.1"/>
    <property type="molecule type" value="Genomic_DNA"/>
</dbReference>
<keyword evidence="2" id="KW-1185">Reference proteome</keyword>
<comment type="caution">
    <text evidence="1">The sequence shown here is derived from an EMBL/GenBank/DDBJ whole genome shotgun (WGS) entry which is preliminary data.</text>
</comment>
<reference evidence="1" key="2">
    <citation type="submission" date="2020-09" db="EMBL/GenBank/DDBJ databases">
        <authorList>
            <person name="Sun Q."/>
            <person name="Zhou Y."/>
        </authorList>
    </citation>
    <scope>NUCLEOTIDE SEQUENCE</scope>
    <source>
        <strain evidence="1">CGMCC 1.15725</strain>
    </source>
</reference>
<organism evidence="1 2">
    <name type="scientific">Aliidongia dinghuensis</name>
    <dbReference type="NCBI Taxonomy" id="1867774"/>
    <lineage>
        <taxon>Bacteria</taxon>
        <taxon>Pseudomonadati</taxon>
        <taxon>Pseudomonadota</taxon>
        <taxon>Alphaproteobacteria</taxon>
        <taxon>Rhodospirillales</taxon>
        <taxon>Dongiaceae</taxon>
        <taxon>Aliidongia</taxon>
    </lineage>
</organism>
<proteinExistence type="predicted"/>
<reference evidence="1" key="1">
    <citation type="journal article" date="2014" name="Int. J. Syst. Evol. Microbiol.">
        <title>Complete genome sequence of Corynebacterium casei LMG S-19264T (=DSM 44701T), isolated from a smear-ripened cheese.</title>
        <authorList>
            <consortium name="US DOE Joint Genome Institute (JGI-PGF)"/>
            <person name="Walter F."/>
            <person name="Albersmeier A."/>
            <person name="Kalinowski J."/>
            <person name="Ruckert C."/>
        </authorList>
    </citation>
    <scope>NUCLEOTIDE SEQUENCE</scope>
    <source>
        <strain evidence="1">CGMCC 1.15725</strain>
    </source>
</reference>
<evidence type="ECO:0000313" key="2">
    <source>
        <dbReference type="Proteomes" id="UP000646365"/>
    </source>
</evidence>
<accession>A0A8J3E4C8</accession>
<sequence length="104" mass="11392">MFVATGAVAAGKLRFWNQTTSTIVELYLAPAGTEKWGPNQCENDKDKAVDGDERLQLTGVAAGRYDVKLVEKSGRRCLVRDVELKADGPYAFALAEEDLKDCKP</sequence>
<dbReference type="Proteomes" id="UP000646365">
    <property type="component" value="Unassembled WGS sequence"/>
</dbReference>
<protein>
    <submittedName>
        <fullName evidence="1">Uncharacterized protein</fullName>
    </submittedName>
</protein>
<gene>
    <name evidence="1" type="ORF">GCM10011611_18910</name>
</gene>
<evidence type="ECO:0000313" key="1">
    <source>
        <dbReference type="EMBL" id="GGF13440.1"/>
    </source>
</evidence>
<name>A0A8J3E4C8_9PROT</name>